<dbReference type="Gene3D" id="1.10.3720.10">
    <property type="entry name" value="MetI-like"/>
    <property type="match status" value="1"/>
</dbReference>
<evidence type="ECO:0000256" key="4">
    <source>
        <dbReference type="ARBA" id="ARBA00022692"/>
    </source>
</evidence>
<evidence type="ECO:0000256" key="7">
    <source>
        <dbReference type="RuleBase" id="RU363032"/>
    </source>
</evidence>
<keyword evidence="3" id="KW-1003">Cell membrane</keyword>
<feature type="region of interest" description="Disordered" evidence="8">
    <location>
        <begin position="302"/>
        <end position="349"/>
    </location>
</feature>
<evidence type="ECO:0000259" key="9">
    <source>
        <dbReference type="PROSITE" id="PS50928"/>
    </source>
</evidence>
<proteinExistence type="inferred from homology"/>
<evidence type="ECO:0000313" key="11">
    <source>
        <dbReference type="Proteomes" id="UP000219072"/>
    </source>
</evidence>
<dbReference type="InterPro" id="IPR035906">
    <property type="entry name" value="MetI-like_sf"/>
</dbReference>
<dbReference type="InterPro" id="IPR043429">
    <property type="entry name" value="ArtM/GltK/GlnP/TcyL/YhdX-like"/>
</dbReference>
<evidence type="ECO:0000313" key="10">
    <source>
        <dbReference type="EMBL" id="SOD64160.1"/>
    </source>
</evidence>
<evidence type="ECO:0000256" key="2">
    <source>
        <dbReference type="ARBA" id="ARBA00022448"/>
    </source>
</evidence>
<feature type="transmembrane region" description="Helical" evidence="7">
    <location>
        <begin position="191"/>
        <end position="212"/>
    </location>
</feature>
<gene>
    <name evidence="10" type="ORF">SAMN06297387_11520</name>
</gene>
<dbReference type="CDD" id="cd06261">
    <property type="entry name" value="TM_PBP2"/>
    <property type="match status" value="1"/>
</dbReference>
<dbReference type="GO" id="GO:0043190">
    <property type="term" value="C:ATP-binding cassette (ABC) transporter complex"/>
    <property type="evidence" value="ECO:0007669"/>
    <property type="project" value="InterPro"/>
</dbReference>
<keyword evidence="2 7" id="KW-0813">Transport</keyword>
<evidence type="ECO:0000256" key="8">
    <source>
        <dbReference type="SAM" id="MobiDB-lite"/>
    </source>
</evidence>
<dbReference type="Pfam" id="PF00528">
    <property type="entry name" value="BPD_transp_1"/>
    <property type="match status" value="1"/>
</dbReference>
<keyword evidence="5 7" id="KW-1133">Transmembrane helix</keyword>
<dbReference type="GO" id="GO:0022857">
    <property type="term" value="F:transmembrane transporter activity"/>
    <property type="evidence" value="ECO:0007669"/>
    <property type="project" value="InterPro"/>
</dbReference>
<organism evidence="10 11">
    <name type="scientific">Streptomyces zhaozhouensis</name>
    <dbReference type="NCBI Taxonomy" id="1300267"/>
    <lineage>
        <taxon>Bacteria</taxon>
        <taxon>Bacillati</taxon>
        <taxon>Actinomycetota</taxon>
        <taxon>Actinomycetes</taxon>
        <taxon>Kitasatosporales</taxon>
        <taxon>Streptomycetaceae</taxon>
        <taxon>Streptomyces</taxon>
    </lineage>
</organism>
<dbReference type="Proteomes" id="UP000219072">
    <property type="component" value="Unassembled WGS sequence"/>
</dbReference>
<protein>
    <submittedName>
        <fullName evidence="10">Glutamate transport system permease protein</fullName>
    </submittedName>
</protein>
<comment type="subcellular location">
    <subcellularLocation>
        <location evidence="1 7">Cell membrane</location>
        <topology evidence="1 7">Multi-pass membrane protein</topology>
    </subcellularLocation>
</comment>
<feature type="transmembrane region" description="Helical" evidence="7">
    <location>
        <begin position="109"/>
        <end position="131"/>
    </location>
</feature>
<reference evidence="10 11" key="1">
    <citation type="submission" date="2017-09" db="EMBL/GenBank/DDBJ databases">
        <authorList>
            <person name="Ehlers B."/>
            <person name="Leendertz F.H."/>
        </authorList>
    </citation>
    <scope>NUCLEOTIDE SEQUENCE [LARGE SCALE GENOMIC DNA]</scope>
    <source>
        <strain evidence="10 11">CGMCC 4.7095</strain>
    </source>
</reference>
<dbReference type="PROSITE" id="PS50928">
    <property type="entry name" value="ABC_TM1"/>
    <property type="match status" value="1"/>
</dbReference>
<evidence type="ECO:0000256" key="6">
    <source>
        <dbReference type="ARBA" id="ARBA00023136"/>
    </source>
</evidence>
<dbReference type="InterPro" id="IPR000515">
    <property type="entry name" value="MetI-like"/>
</dbReference>
<feature type="transmembrane region" description="Helical" evidence="7">
    <location>
        <begin position="77"/>
        <end position="97"/>
    </location>
</feature>
<keyword evidence="4 7" id="KW-0812">Transmembrane</keyword>
<comment type="similarity">
    <text evidence="7">Belongs to the binding-protein-dependent transport system permease family.</text>
</comment>
<accession>A0A286DZX8</accession>
<dbReference type="NCBIfam" id="TIGR01726">
    <property type="entry name" value="HEQRo_perm_3TM"/>
    <property type="match status" value="1"/>
</dbReference>
<dbReference type="AlphaFoldDB" id="A0A286DZX8"/>
<feature type="transmembrane region" description="Helical" evidence="7">
    <location>
        <begin position="242"/>
        <end position="266"/>
    </location>
</feature>
<dbReference type="InterPro" id="IPR010065">
    <property type="entry name" value="AA_ABC_transptr_permease_3TM"/>
</dbReference>
<feature type="domain" description="ABC transmembrane type-1" evidence="9">
    <location>
        <begin position="71"/>
        <end position="263"/>
    </location>
</feature>
<dbReference type="RefSeq" id="WP_097232611.1">
    <property type="nucleotide sequence ID" value="NZ_OCNE01000015.1"/>
</dbReference>
<dbReference type="EMBL" id="OCNE01000015">
    <property type="protein sequence ID" value="SOD64160.1"/>
    <property type="molecule type" value="Genomic_DNA"/>
</dbReference>
<keyword evidence="6 7" id="KW-0472">Membrane</keyword>
<feature type="compositionally biased region" description="Basic and acidic residues" evidence="8">
    <location>
        <begin position="340"/>
        <end position="349"/>
    </location>
</feature>
<keyword evidence="11" id="KW-1185">Reference proteome</keyword>
<feature type="transmembrane region" description="Helical" evidence="7">
    <location>
        <begin position="21"/>
        <end position="39"/>
    </location>
</feature>
<evidence type="ECO:0000256" key="3">
    <source>
        <dbReference type="ARBA" id="ARBA00022475"/>
    </source>
</evidence>
<evidence type="ECO:0000256" key="5">
    <source>
        <dbReference type="ARBA" id="ARBA00022989"/>
    </source>
</evidence>
<evidence type="ECO:0000256" key="1">
    <source>
        <dbReference type="ARBA" id="ARBA00004651"/>
    </source>
</evidence>
<name>A0A286DZX8_9ACTN</name>
<dbReference type="PANTHER" id="PTHR30614:SF21">
    <property type="entry name" value="AMINO ACID ABC TRANSPORTER PERMEASE"/>
    <property type="match status" value="1"/>
</dbReference>
<feature type="transmembrane region" description="Helical" evidence="7">
    <location>
        <begin position="143"/>
        <end position="162"/>
    </location>
</feature>
<dbReference type="OrthoDB" id="4543034at2"/>
<dbReference type="SUPFAM" id="SSF161098">
    <property type="entry name" value="MetI-like"/>
    <property type="match status" value="1"/>
</dbReference>
<sequence>MSKAASVLYDAPGPRAKQRNILITVGFVAALAALAYWILSELSDKNQLAAEKWDPFFTDSRVWTTYLLPGLQETMTAAALSLVIALPLGALLGIARMSDHWWIRRPADVVVEFFRAIPVLILMVFANQAYAEWSTIDREMRPMYAVITGLVLYNASVLAEIVRAGVLSLPRGQTDAANAIGMRKGQTMVHVLLPQAVTAMLPAIVSQLVVIVKDTALGGALLGYGELISNTRLVAGNYSNTIAAYTVAAAIFIAVNFLLTYLAGWLEARIRQGRRGTGAVLSSDLAEETQAGGAGIAAPTLDKGAGLPDGADLPAAQGGAATGGDGETDRTGRTGGSGGREPDDPGHVS</sequence>
<dbReference type="GO" id="GO:0006865">
    <property type="term" value="P:amino acid transport"/>
    <property type="evidence" value="ECO:0007669"/>
    <property type="project" value="TreeGrafter"/>
</dbReference>
<dbReference type="PANTHER" id="PTHR30614">
    <property type="entry name" value="MEMBRANE COMPONENT OF AMINO ACID ABC TRANSPORTER"/>
    <property type="match status" value="1"/>
</dbReference>